<proteinExistence type="predicted"/>
<evidence type="ECO:0000313" key="1">
    <source>
        <dbReference type="EMBL" id="MCZ0866575.1"/>
    </source>
</evidence>
<accession>A0A9J6RR01</accession>
<comment type="caution">
    <text evidence="1">The sequence shown here is derived from an EMBL/GenBank/DDBJ whole genome shotgun (WGS) entry which is preliminary data.</text>
</comment>
<dbReference type="Proteomes" id="UP001069090">
    <property type="component" value="Unassembled WGS sequence"/>
</dbReference>
<gene>
    <name evidence="1" type="ORF">O0V09_15290</name>
</gene>
<reference evidence="1 2" key="1">
    <citation type="submission" date="2022-12" db="EMBL/GenBank/DDBJ databases">
        <title>Dasania phycosphaerae sp. nov., isolated from particulate material of the south coast of Korea.</title>
        <authorList>
            <person name="Jiang Y."/>
        </authorList>
    </citation>
    <scope>NUCLEOTIDE SEQUENCE [LARGE SCALE GENOMIC DNA]</scope>
    <source>
        <strain evidence="1 2">GY-19</strain>
    </source>
</reference>
<sequence length="214" mass="24154">MLQFEKTMKNGGFTLWGNYEDLTSLHSFLMDVSSKSSVLETEGLIPALAYDLRKAYSGQRKMAKTTIGDDEISIYGVEQVWPTFIMQVALLRTGLAFIDSDKNGQSKMYMLEGFLENAINKIFPKECSSILASYRNLIGTHEQLITDILGSRASYFLSLSKAQRSTQLAEILQSLKPMWGVTIEIFGSERLEGILSPKHFTNHTWETICETDEL</sequence>
<dbReference type="InterPro" id="IPR054199">
    <property type="entry name" value="DUF6904"/>
</dbReference>
<protein>
    <submittedName>
        <fullName evidence="1">Uncharacterized protein</fullName>
    </submittedName>
</protein>
<evidence type="ECO:0000313" key="2">
    <source>
        <dbReference type="Proteomes" id="UP001069090"/>
    </source>
</evidence>
<dbReference type="AlphaFoldDB" id="A0A9J6RR01"/>
<dbReference type="EMBL" id="JAPTGG010000013">
    <property type="protein sequence ID" value="MCZ0866575.1"/>
    <property type="molecule type" value="Genomic_DNA"/>
</dbReference>
<dbReference type="Pfam" id="PF21845">
    <property type="entry name" value="DUF6904"/>
    <property type="match status" value="1"/>
</dbReference>
<organism evidence="1 2">
    <name type="scientific">Dasania phycosphaerae</name>
    <dbReference type="NCBI Taxonomy" id="2950436"/>
    <lineage>
        <taxon>Bacteria</taxon>
        <taxon>Pseudomonadati</taxon>
        <taxon>Pseudomonadota</taxon>
        <taxon>Gammaproteobacteria</taxon>
        <taxon>Cellvibrionales</taxon>
        <taxon>Spongiibacteraceae</taxon>
        <taxon>Dasania</taxon>
    </lineage>
</organism>
<keyword evidence="2" id="KW-1185">Reference proteome</keyword>
<dbReference type="RefSeq" id="WP_268905242.1">
    <property type="nucleotide sequence ID" value="NZ_JAPTGG010000013.1"/>
</dbReference>
<name>A0A9J6RR01_9GAMM</name>